<dbReference type="Pfam" id="PF26345">
    <property type="entry name" value="ScoMcrA_N"/>
    <property type="match status" value="1"/>
</dbReference>
<protein>
    <recommendedName>
        <fullName evidence="1">AAA+ ATPase domain-containing protein</fullName>
    </recommendedName>
</protein>
<dbReference type="InterPro" id="IPR027417">
    <property type="entry name" value="P-loop_NTPase"/>
</dbReference>
<dbReference type="GO" id="GO:0005524">
    <property type="term" value="F:ATP binding"/>
    <property type="evidence" value="ECO:0007669"/>
    <property type="project" value="InterPro"/>
</dbReference>
<dbReference type="SMART" id="SM00382">
    <property type="entry name" value="AAA"/>
    <property type="match status" value="1"/>
</dbReference>
<keyword evidence="3" id="KW-1185">Reference proteome</keyword>
<dbReference type="PANTHER" id="PTHR37291:SF1">
    <property type="entry name" value="TYPE IV METHYL-DIRECTED RESTRICTION ENZYME ECOKMCRB SUBUNIT"/>
    <property type="match status" value="1"/>
</dbReference>
<dbReference type="RefSeq" id="WP_221235262.1">
    <property type="nucleotide sequence ID" value="NZ_JACIJH010000018.1"/>
</dbReference>
<organism evidence="2 3">
    <name type="scientific">Sphingopyxis panaciterrulae</name>
    <dbReference type="NCBI Taxonomy" id="462372"/>
    <lineage>
        <taxon>Bacteria</taxon>
        <taxon>Pseudomonadati</taxon>
        <taxon>Pseudomonadota</taxon>
        <taxon>Alphaproteobacteria</taxon>
        <taxon>Sphingomonadales</taxon>
        <taxon>Sphingomonadaceae</taxon>
        <taxon>Sphingopyxis</taxon>
    </lineage>
</organism>
<dbReference type="EMBL" id="JACIJH010000018">
    <property type="protein sequence ID" value="MBB5708431.1"/>
    <property type="molecule type" value="Genomic_DNA"/>
</dbReference>
<evidence type="ECO:0000313" key="2">
    <source>
        <dbReference type="EMBL" id="MBB5708431.1"/>
    </source>
</evidence>
<feature type="domain" description="AAA+ ATPase" evidence="1">
    <location>
        <begin position="451"/>
        <end position="835"/>
    </location>
</feature>
<dbReference type="Proteomes" id="UP000537161">
    <property type="component" value="Unassembled WGS sequence"/>
</dbReference>
<evidence type="ECO:0000313" key="3">
    <source>
        <dbReference type="Proteomes" id="UP000537161"/>
    </source>
</evidence>
<dbReference type="InterPro" id="IPR052934">
    <property type="entry name" value="Methyl-DNA_Rec/Restrict_Enz"/>
</dbReference>
<dbReference type="GO" id="GO:0016887">
    <property type="term" value="F:ATP hydrolysis activity"/>
    <property type="evidence" value="ECO:0007669"/>
    <property type="project" value="InterPro"/>
</dbReference>
<sequence>MDEKAFQDYLNWKGATSKDAQATRMSAIRKIESSIEALGFQFADLDEAFAADGFEGLRARIRALRSDALTGGGDYRILMPESDNPKKRLANWSNWLGDYGRALTWRVGENGADRFHDGMEKLRRTFIDKMPDFERFSDEEGPLYEQEIAYKREARGGFLIASAAPGEPAEQRGRNVYKSLLLSTRQGLPLGWRTQGAVAQASADLQRRFYETIARLSEIQGDELAELEGCARELEALRDQGIETLKRGEILNIAISVFGTRNIHDACWFKARIFDRLGKLLLGRRLFVSPRFELKDFEEYHDLVGRMREALDDWGWSPESLMDVQSFIWVAMSEEDEMADEELTRDAVEAAMIECEAIGVDAFLTKHGFGKPRDYWTRRQKDGQLLPAKATVGAAYGFMPNGKSKNAREFSGGFGEQKANGILQRLGFEIVTAKDMNMTGSNAVATDAVIPPTNLILYGPPGTGKTFATAEQAVRLCGEAVPADRDELMASYRRLSEAKRIEFVTFHQSMSYEDFVEGKQPVTGSDSEEDVGSSGFRLETFPGIFRRIARRAQTSGGHSEGPGTIKVGDRQVFKMSIGEAADPEDAYLFEEAVEQGHTLLGFGDIDWSDDKYSAREAIIAAHRERGDKEEELNAQTGRVQMPFIFRNWMKPSDLIIVSKGNGLFRAIGEVEGDYEYHPRPEGRYAHRRKVKWLWVDRDGVPVSEIYRRKFSMRTIYLLARGELNVPALERYMNSQRRDPSAATSTPDPFVLIIDEINRANISKVFGELITLLEPDKRIGQPNEIKLRLPYSGDEFGVPSNLHIIGTMNTADRSIALLDTALRRRFEFAEMMPDPDLLADAAQLCGVDLPRLLRTLNERIEYLFDREHQVGHAYFISCQSRADLDERMRKRVIPLLTEYFYEDWAKVAAILGDHDGTRILKREELRAPAGLDEDADMPPRWRWSVRHGFGPDAYSGLL</sequence>
<dbReference type="Pfam" id="PF07728">
    <property type="entry name" value="AAA_5"/>
    <property type="match status" value="1"/>
</dbReference>
<dbReference type="PANTHER" id="PTHR37291">
    <property type="entry name" value="5-METHYLCYTOSINE-SPECIFIC RESTRICTION ENZYME B"/>
    <property type="match status" value="1"/>
</dbReference>
<reference evidence="2 3" key="1">
    <citation type="submission" date="2020-08" db="EMBL/GenBank/DDBJ databases">
        <title>Genomic Encyclopedia of Type Strains, Phase IV (KMG-IV): sequencing the most valuable type-strain genomes for metagenomic binning, comparative biology and taxonomic classification.</title>
        <authorList>
            <person name="Goeker M."/>
        </authorList>
    </citation>
    <scope>NUCLEOTIDE SEQUENCE [LARGE SCALE GENOMIC DNA]</scope>
    <source>
        <strain evidence="2 3">DSM 27163</strain>
    </source>
</reference>
<dbReference type="InterPro" id="IPR003593">
    <property type="entry name" value="AAA+_ATPase"/>
</dbReference>
<dbReference type="InterPro" id="IPR058807">
    <property type="entry name" value="ScoMcrA_N"/>
</dbReference>
<name>A0A7W9B900_9SPHN</name>
<dbReference type="InterPro" id="IPR011704">
    <property type="entry name" value="ATPase_dyneun-rel_AAA"/>
</dbReference>
<proteinExistence type="predicted"/>
<dbReference type="SUPFAM" id="SSF52540">
    <property type="entry name" value="P-loop containing nucleoside triphosphate hydrolases"/>
    <property type="match status" value="1"/>
</dbReference>
<accession>A0A7W9B900</accession>
<dbReference type="Gene3D" id="3.40.50.300">
    <property type="entry name" value="P-loop containing nucleotide triphosphate hydrolases"/>
    <property type="match status" value="2"/>
</dbReference>
<dbReference type="AlphaFoldDB" id="A0A7W9B900"/>
<comment type="caution">
    <text evidence="2">The sequence shown here is derived from an EMBL/GenBank/DDBJ whole genome shotgun (WGS) entry which is preliminary data.</text>
</comment>
<evidence type="ECO:0000259" key="1">
    <source>
        <dbReference type="SMART" id="SM00382"/>
    </source>
</evidence>
<gene>
    <name evidence="2" type="ORF">FHR21_003816</name>
</gene>